<dbReference type="Proteomes" id="UP000572212">
    <property type="component" value="Unassembled WGS sequence"/>
</dbReference>
<proteinExistence type="predicted"/>
<feature type="domain" description="CAAX prenyl protease 2/Lysostaphin resistance protein A-like" evidence="2">
    <location>
        <begin position="98"/>
        <end position="178"/>
    </location>
</feature>
<keyword evidence="1" id="KW-0472">Membrane</keyword>
<organism evidence="3 4">
    <name type="scientific">Gracilibacillus halotolerans</name>
    <dbReference type="NCBI Taxonomy" id="74386"/>
    <lineage>
        <taxon>Bacteria</taxon>
        <taxon>Bacillati</taxon>
        <taxon>Bacillota</taxon>
        <taxon>Bacilli</taxon>
        <taxon>Bacillales</taxon>
        <taxon>Bacillaceae</taxon>
        <taxon>Gracilibacillus</taxon>
    </lineage>
</organism>
<comment type="caution">
    <text evidence="3">The sequence shown here is derived from an EMBL/GenBank/DDBJ whole genome shotgun (WGS) entry which is preliminary data.</text>
</comment>
<dbReference type="GO" id="GO:0004175">
    <property type="term" value="F:endopeptidase activity"/>
    <property type="evidence" value="ECO:0007669"/>
    <property type="project" value="UniProtKB-ARBA"/>
</dbReference>
<sequence>MNKQRIIIQEMTSRELKNQVWLTQMIWVIINTVLLIFLVDIAEFIALFDWDLTEIVLYGCLIGLLISIINSWMIQVFPKETWDDGGINEKVFREGSKLEIVLLCLVIAVMEEILFRGIIQSVFGYWIASLLFVVVHFRYLKKPLLLVSIIFLSFGIGYIFIYTSNLLVVIALHFVLDVTLALRIRRKGEWG</sequence>
<dbReference type="RefSeq" id="WP_184244118.1">
    <property type="nucleotide sequence ID" value="NZ_BAAACU010000022.1"/>
</dbReference>
<dbReference type="AlphaFoldDB" id="A0A841RJK9"/>
<feature type="transmembrane region" description="Helical" evidence="1">
    <location>
        <begin position="20"/>
        <end position="39"/>
    </location>
</feature>
<dbReference type="InterPro" id="IPR003675">
    <property type="entry name" value="Rce1/LyrA-like_dom"/>
</dbReference>
<keyword evidence="1" id="KW-0812">Transmembrane</keyword>
<protein>
    <recommendedName>
        <fullName evidence="2">CAAX prenyl protease 2/Lysostaphin resistance protein A-like domain-containing protein</fullName>
    </recommendedName>
</protein>
<evidence type="ECO:0000259" key="2">
    <source>
        <dbReference type="Pfam" id="PF02517"/>
    </source>
</evidence>
<feature type="transmembrane region" description="Helical" evidence="1">
    <location>
        <begin position="144"/>
        <end position="161"/>
    </location>
</feature>
<feature type="transmembrane region" description="Helical" evidence="1">
    <location>
        <begin position="55"/>
        <end position="77"/>
    </location>
</feature>
<evidence type="ECO:0000313" key="3">
    <source>
        <dbReference type="EMBL" id="MBB6511676.1"/>
    </source>
</evidence>
<dbReference type="GO" id="GO:0080120">
    <property type="term" value="P:CAAX-box protein maturation"/>
    <property type="evidence" value="ECO:0007669"/>
    <property type="project" value="UniProtKB-ARBA"/>
</dbReference>
<evidence type="ECO:0000313" key="4">
    <source>
        <dbReference type="Proteomes" id="UP000572212"/>
    </source>
</evidence>
<feature type="transmembrane region" description="Helical" evidence="1">
    <location>
        <begin position="121"/>
        <end position="137"/>
    </location>
</feature>
<evidence type="ECO:0000256" key="1">
    <source>
        <dbReference type="SAM" id="Phobius"/>
    </source>
</evidence>
<keyword evidence="4" id="KW-1185">Reference proteome</keyword>
<reference evidence="3 4" key="1">
    <citation type="submission" date="2020-08" db="EMBL/GenBank/DDBJ databases">
        <title>Genomic Encyclopedia of Type Strains, Phase IV (KMG-IV): sequencing the most valuable type-strain genomes for metagenomic binning, comparative biology and taxonomic classification.</title>
        <authorList>
            <person name="Goeker M."/>
        </authorList>
    </citation>
    <scope>NUCLEOTIDE SEQUENCE [LARGE SCALE GENOMIC DNA]</scope>
    <source>
        <strain evidence="3 4">DSM 11805</strain>
    </source>
</reference>
<accession>A0A841RJK9</accession>
<dbReference type="Pfam" id="PF02517">
    <property type="entry name" value="Rce1-like"/>
    <property type="match status" value="1"/>
</dbReference>
<gene>
    <name evidence="3" type="ORF">GGQ92_000443</name>
</gene>
<keyword evidence="1" id="KW-1133">Transmembrane helix</keyword>
<name>A0A841RJK9_9BACI</name>
<dbReference type="EMBL" id="JACHON010000001">
    <property type="protein sequence ID" value="MBB6511676.1"/>
    <property type="molecule type" value="Genomic_DNA"/>
</dbReference>